<evidence type="ECO:0000256" key="4">
    <source>
        <dbReference type="ARBA" id="ARBA00022692"/>
    </source>
</evidence>
<evidence type="ECO:0000256" key="2">
    <source>
        <dbReference type="ARBA" id="ARBA00022448"/>
    </source>
</evidence>
<dbReference type="InterPro" id="IPR020846">
    <property type="entry name" value="MFS_dom"/>
</dbReference>
<feature type="transmembrane region" description="Helical" evidence="7">
    <location>
        <begin position="282"/>
        <end position="305"/>
    </location>
</feature>
<feature type="transmembrane region" description="Helical" evidence="7">
    <location>
        <begin position="38"/>
        <end position="60"/>
    </location>
</feature>
<comment type="subcellular location">
    <subcellularLocation>
        <location evidence="1">Cell membrane</location>
        <topology evidence="1">Multi-pass membrane protein</topology>
    </subcellularLocation>
</comment>
<dbReference type="GO" id="GO:0005886">
    <property type="term" value="C:plasma membrane"/>
    <property type="evidence" value="ECO:0007669"/>
    <property type="project" value="UniProtKB-SubCell"/>
</dbReference>
<dbReference type="InterPro" id="IPR050171">
    <property type="entry name" value="MFS_Transporters"/>
</dbReference>
<feature type="transmembrane region" description="Helical" evidence="7">
    <location>
        <begin position="169"/>
        <end position="193"/>
    </location>
</feature>
<dbReference type="Gene3D" id="1.20.1250.20">
    <property type="entry name" value="MFS general substrate transporter like domains"/>
    <property type="match status" value="1"/>
</dbReference>
<feature type="transmembrane region" description="Helical" evidence="7">
    <location>
        <begin position="80"/>
        <end position="98"/>
    </location>
</feature>
<feature type="transmembrane region" description="Helical" evidence="7">
    <location>
        <begin position="371"/>
        <end position="394"/>
    </location>
</feature>
<dbReference type="EMBL" id="JADBEB010000001">
    <property type="protein sequence ID" value="MBE1489217.1"/>
    <property type="molecule type" value="Genomic_DNA"/>
</dbReference>
<evidence type="ECO:0000256" key="1">
    <source>
        <dbReference type="ARBA" id="ARBA00004651"/>
    </source>
</evidence>
<evidence type="ECO:0000256" key="6">
    <source>
        <dbReference type="ARBA" id="ARBA00023136"/>
    </source>
</evidence>
<dbReference type="GO" id="GO:0022857">
    <property type="term" value="F:transmembrane transporter activity"/>
    <property type="evidence" value="ECO:0007669"/>
    <property type="project" value="InterPro"/>
</dbReference>
<keyword evidence="3" id="KW-1003">Cell membrane</keyword>
<comment type="caution">
    <text evidence="9">The sequence shown here is derived from an EMBL/GenBank/DDBJ whole genome shotgun (WGS) entry which is preliminary data.</text>
</comment>
<gene>
    <name evidence="9" type="ORF">H4W31_004855</name>
</gene>
<dbReference type="Pfam" id="PF07690">
    <property type="entry name" value="MFS_1"/>
    <property type="match status" value="1"/>
</dbReference>
<accession>A0A927M740</accession>
<proteinExistence type="predicted"/>
<feature type="transmembrane region" description="Helical" evidence="7">
    <location>
        <begin position="312"/>
        <end position="331"/>
    </location>
</feature>
<evidence type="ECO:0000313" key="9">
    <source>
        <dbReference type="EMBL" id="MBE1489217.1"/>
    </source>
</evidence>
<keyword evidence="4 7" id="KW-0812">Transmembrane</keyword>
<dbReference type="SUPFAM" id="SSF103473">
    <property type="entry name" value="MFS general substrate transporter"/>
    <property type="match status" value="1"/>
</dbReference>
<evidence type="ECO:0000259" key="8">
    <source>
        <dbReference type="PROSITE" id="PS50850"/>
    </source>
</evidence>
<keyword evidence="2" id="KW-0813">Transport</keyword>
<feature type="transmembrane region" description="Helical" evidence="7">
    <location>
        <begin position="254"/>
        <end position="276"/>
    </location>
</feature>
<dbReference type="RefSeq" id="WP_192768722.1">
    <property type="nucleotide sequence ID" value="NZ_JADBEB010000001.1"/>
</dbReference>
<feature type="transmembrane region" description="Helical" evidence="7">
    <location>
        <begin position="135"/>
        <end position="157"/>
    </location>
</feature>
<organism evidence="9 10">
    <name type="scientific">Plantactinospora soyae</name>
    <dbReference type="NCBI Taxonomy" id="1544732"/>
    <lineage>
        <taxon>Bacteria</taxon>
        <taxon>Bacillati</taxon>
        <taxon>Actinomycetota</taxon>
        <taxon>Actinomycetes</taxon>
        <taxon>Micromonosporales</taxon>
        <taxon>Micromonosporaceae</taxon>
        <taxon>Plantactinospora</taxon>
    </lineage>
</organism>
<keyword evidence="5 7" id="KW-1133">Transmembrane helix</keyword>
<evidence type="ECO:0000256" key="7">
    <source>
        <dbReference type="SAM" id="Phobius"/>
    </source>
</evidence>
<evidence type="ECO:0000256" key="5">
    <source>
        <dbReference type="ARBA" id="ARBA00022989"/>
    </source>
</evidence>
<feature type="transmembrane region" description="Helical" evidence="7">
    <location>
        <begin position="337"/>
        <end position="359"/>
    </location>
</feature>
<keyword evidence="6 7" id="KW-0472">Membrane</keyword>
<name>A0A927M740_9ACTN</name>
<evidence type="ECO:0000313" key="10">
    <source>
        <dbReference type="Proteomes" id="UP000649753"/>
    </source>
</evidence>
<sequence>MQSDTVADVKYGFVTDAFRAELPPKSGRRPVNTARWPYVPHTVGFVGISAAMVSILVAAGAPTPLLPIYEREWGFPSWKLTLAFGVYAIALLVAILVIGSLSDHIGRRRLMIAALALNLVAMLMFLFASSIDGLIAARIVQGVATGAASSALSAAVVELAPERHKKLGALMAGMAPLAGLGIGALFAGILAQIVSDAAFTVWLVLVVLMAVATVFTVFTPETGSRKAGALASLIPRVSVPSQVRGLFASTLPGTISAFMTMALFLGLVPIVLRAAFDVESPVIAALAAFVTFGVGTVVSAVTTGVQPHRLRLFGASAMTIGAILFIGCVGAEALPLLWAAAVFCGAGLGASFAGTTRGLVPQVQAHERAGLFAAIFLVAYLAMGISSIVAGMSVGSVGVAAMAVDFGIAIAVVAVVGVVVTGTYGARRGKVHAA</sequence>
<dbReference type="Proteomes" id="UP000649753">
    <property type="component" value="Unassembled WGS sequence"/>
</dbReference>
<feature type="domain" description="Major facilitator superfamily (MFS) profile" evidence="8">
    <location>
        <begin position="42"/>
        <end position="429"/>
    </location>
</feature>
<dbReference type="AlphaFoldDB" id="A0A927M740"/>
<dbReference type="InterPro" id="IPR036259">
    <property type="entry name" value="MFS_trans_sf"/>
</dbReference>
<dbReference type="PANTHER" id="PTHR23517:SF13">
    <property type="entry name" value="MAJOR FACILITATOR SUPERFAMILY MFS_1"/>
    <property type="match status" value="1"/>
</dbReference>
<evidence type="ECO:0000256" key="3">
    <source>
        <dbReference type="ARBA" id="ARBA00022475"/>
    </source>
</evidence>
<feature type="transmembrane region" description="Helical" evidence="7">
    <location>
        <begin position="199"/>
        <end position="218"/>
    </location>
</feature>
<reference evidence="9" key="1">
    <citation type="submission" date="2020-10" db="EMBL/GenBank/DDBJ databases">
        <title>Sequencing the genomes of 1000 actinobacteria strains.</title>
        <authorList>
            <person name="Klenk H.-P."/>
        </authorList>
    </citation>
    <scope>NUCLEOTIDE SEQUENCE</scope>
    <source>
        <strain evidence="9">DSM 46832</strain>
    </source>
</reference>
<protein>
    <submittedName>
        <fullName evidence="9">MFS family permease</fullName>
    </submittedName>
</protein>
<feature type="transmembrane region" description="Helical" evidence="7">
    <location>
        <begin position="406"/>
        <end position="426"/>
    </location>
</feature>
<dbReference type="PROSITE" id="PS50850">
    <property type="entry name" value="MFS"/>
    <property type="match status" value="1"/>
</dbReference>
<keyword evidence="10" id="KW-1185">Reference proteome</keyword>
<dbReference type="PANTHER" id="PTHR23517">
    <property type="entry name" value="RESISTANCE PROTEIN MDTM, PUTATIVE-RELATED-RELATED"/>
    <property type="match status" value="1"/>
</dbReference>
<feature type="transmembrane region" description="Helical" evidence="7">
    <location>
        <begin position="110"/>
        <end position="129"/>
    </location>
</feature>
<dbReference type="InterPro" id="IPR011701">
    <property type="entry name" value="MFS"/>
</dbReference>